<dbReference type="Gene3D" id="3.30.2130.10">
    <property type="entry name" value="VC0802-like"/>
    <property type="match status" value="1"/>
</dbReference>
<dbReference type="EMBL" id="JAHHHV010000066">
    <property type="protein sequence ID" value="MBW4466251.1"/>
    <property type="molecule type" value="Genomic_DNA"/>
</dbReference>
<dbReference type="PANTHER" id="PTHR39199:SF1">
    <property type="entry name" value="BLR5128 PROTEIN"/>
    <property type="match status" value="1"/>
</dbReference>
<name>A0A951PAW5_9CYAN</name>
<dbReference type="AlphaFoldDB" id="A0A951PAW5"/>
<dbReference type="Pfam" id="PF10000">
    <property type="entry name" value="ACT_3"/>
    <property type="match status" value="1"/>
</dbReference>
<organism evidence="3 4">
    <name type="scientific">Pegethrix bostrychoides GSE-TBD4-15B</name>
    <dbReference type="NCBI Taxonomy" id="2839662"/>
    <lineage>
        <taxon>Bacteria</taxon>
        <taxon>Bacillati</taxon>
        <taxon>Cyanobacteriota</taxon>
        <taxon>Cyanophyceae</taxon>
        <taxon>Oculatellales</taxon>
        <taxon>Oculatellaceae</taxon>
        <taxon>Pegethrix</taxon>
    </lineage>
</organism>
<dbReference type="Pfam" id="PF13840">
    <property type="entry name" value="ACT_7"/>
    <property type="match status" value="1"/>
</dbReference>
<proteinExistence type="predicted"/>
<protein>
    <submittedName>
        <fullName evidence="3">ACT domain-containing protein</fullName>
    </submittedName>
</protein>
<reference evidence="3" key="2">
    <citation type="journal article" date="2022" name="Microbiol. Resour. Announc.">
        <title>Metagenome Sequencing to Explore Phylogenomics of Terrestrial Cyanobacteria.</title>
        <authorList>
            <person name="Ward R.D."/>
            <person name="Stajich J.E."/>
            <person name="Johansen J.R."/>
            <person name="Huntemann M."/>
            <person name="Clum A."/>
            <person name="Foster B."/>
            <person name="Foster B."/>
            <person name="Roux S."/>
            <person name="Palaniappan K."/>
            <person name="Varghese N."/>
            <person name="Mukherjee S."/>
            <person name="Reddy T.B.K."/>
            <person name="Daum C."/>
            <person name="Copeland A."/>
            <person name="Chen I.A."/>
            <person name="Ivanova N.N."/>
            <person name="Kyrpides N.C."/>
            <person name="Shapiro N."/>
            <person name="Eloe-Fadrosh E.A."/>
            <person name="Pietrasiak N."/>
        </authorList>
    </citation>
    <scope>NUCLEOTIDE SEQUENCE</scope>
    <source>
        <strain evidence="3">GSE-TBD4-15B</strain>
    </source>
</reference>
<accession>A0A951PAW5</accession>
<gene>
    <name evidence="3" type="ORF">KME07_12555</name>
</gene>
<comment type="caution">
    <text evidence="3">The sequence shown here is derived from an EMBL/GenBank/DDBJ whole genome shotgun (WGS) entry which is preliminary data.</text>
</comment>
<dbReference type="InterPro" id="IPR027795">
    <property type="entry name" value="CASTOR_ACT_dom"/>
</dbReference>
<reference evidence="3" key="1">
    <citation type="submission" date="2021-05" db="EMBL/GenBank/DDBJ databases">
        <authorList>
            <person name="Pietrasiak N."/>
            <person name="Ward R."/>
            <person name="Stajich J.E."/>
            <person name="Kurbessoian T."/>
        </authorList>
    </citation>
    <scope>NUCLEOTIDE SEQUENCE</scope>
    <source>
        <strain evidence="3">GSE-TBD4-15B</strain>
    </source>
</reference>
<dbReference type="Proteomes" id="UP000707356">
    <property type="component" value="Unassembled WGS sequence"/>
</dbReference>
<evidence type="ECO:0000313" key="3">
    <source>
        <dbReference type="EMBL" id="MBW4466251.1"/>
    </source>
</evidence>
<evidence type="ECO:0000259" key="1">
    <source>
        <dbReference type="Pfam" id="PF10000"/>
    </source>
</evidence>
<dbReference type="InterPro" id="IPR045865">
    <property type="entry name" value="ACT-like_dom_sf"/>
</dbReference>
<evidence type="ECO:0000259" key="2">
    <source>
        <dbReference type="Pfam" id="PF13840"/>
    </source>
</evidence>
<sequence length="138" mass="15101">MRSGITTGEVDLDQLLRSMQPRMLEGEYVFCSVAPEFNWQSLALVGLFYEAEGLTLILRREQAAQISGSAQLSNAAFRMITLAVHSSLEAVGFLAAVTSRLAKAGISVNPVAAYYHDHLFVPTDRAAEAMQILQAWPD</sequence>
<dbReference type="InterPro" id="IPR018717">
    <property type="entry name" value="DUF2241"/>
</dbReference>
<dbReference type="PANTHER" id="PTHR39199">
    <property type="entry name" value="BLR5128 PROTEIN"/>
    <property type="match status" value="1"/>
</dbReference>
<feature type="domain" description="CASTOR ACT" evidence="2">
    <location>
        <begin position="78"/>
        <end position="134"/>
    </location>
</feature>
<dbReference type="SUPFAM" id="SSF55021">
    <property type="entry name" value="ACT-like"/>
    <property type="match status" value="2"/>
</dbReference>
<feature type="domain" description="DUF2241" evidence="1">
    <location>
        <begin position="7"/>
        <end position="65"/>
    </location>
</feature>
<evidence type="ECO:0000313" key="4">
    <source>
        <dbReference type="Proteomes" id="UP000707356"/>
    </source>
</evidence>